<dbReference type="EMBL" id="VSRR010004122">
    <property type="protein sequence ID" value="MPC38617.1"/>
    <property type="molecule type" value="Genomic_DNA"/>
</dbReference>
<feature type="compositionally biased region" description="Polar residues" evidence="1">
    <location>
        <begin position="55"/>
        <end position="69"/>
    </location>
</feature>
<keyword evidence="3" id="KW-1185">Reference proteome</keyword>
<evidence type="ECO:0000313" key="3">
    <source>
        <dbReference type="Proteomes" id="UP000324222"/>
    </source>
</evidence>
<organism evidence="2 3">
    <name type="scientific">Portunus trituberculatus</name>
    <name type="common">Swimming crab</name>
    <name type="synonym">Neptunus trituberculatus</name>
    <dbReference type="NCBI Taxonomy" id="210409"/>
    <lineage>
        <taxon>Eukaryota</taxon>
        <taxon>Metazoa</taxon>
        <taxon>Ecdysozoa</taxon>
        <taxon>Arthropoda</taxon>
        <taxon>Crustacea</taxon>
        <taxon>Multicrustacea</taxon>
        <taxon>Malacostraca</taxon>
        <taxon>Eumalacostraca</taxon>
        <taxon>Eucarida</taxon>
        <taxon>Decapoda</taxon>
        <taxon>Pleocyemata</taxon>
        <taxon>Brachyura</taxon>
        <taxon>Eubrachyura</taxon>
        <taxon>Portunoidea</taxon>
        <taxon>Portunidae</taxon>
        <taxon>Portuninae</taxon>
        <taxon>Portunus</taxon>
    </lineage>
</organism>
<sequence>MPVKETRDERRRRSKTVIHSDDLGSEGTKPRRGCAECSSSESPATEDQRPRAGSETITNEPPADSSSSGIRGDASWCSDDVTCSSLTVEVSREELSRGSGQLSVAEMMLHNPNGSEWREAEARDRRDGVMKIPGHGVDDCEGQGRGSERRLLTCMLTRGKTDNLSNGFLVLTTTGMSLRLTPPAMLSASIMLASLLILLGANSGSAEPNPAVSIRKQYVEVVAVLSSAPVETQYRSLRVAAREPLSLSRVPSRSETRPDAAADDRLAPVAAAKGCHRYSSSLPPCCIRSFTNNIDAISANIRVSLVPSPSKWRIIILRMGYDRSKRAPEHRKDQLAHRSLQPSPHCPAAPAASLLQPQTPAVTTSTTTGT</sequence>
<dbReference type="AlphaFoldDB" id="A0A5B7EZJ5"/>
<gene>
    <name evidence="2" type="ORF">E2C01_032128</name>
</gene>
<proteinExistence type="predicted"/>
<evidence type="ECO:0000313" key="2">
    <source>
        <dbReference type="EMBL" id="MPC38617.1"/>
    </source>
</evidence>
<dbReference type="Proteomes" id="UP000324222">
    <property type="component" value="Unassembled WGS sequence"/>
</dbReference>
<accession>A0A5B7EZJ5</accession>
<comment type="caution">
    <text evidence="2">The sequence shown here is derived from an EMBL/GenBank/DDBJ whole genome shotgun (WGS) entry which is preliminary data.</text>
</comment>
<feature type="region of interest" description="Disordered" evidence="1">
    <location>
        <begin position="1"/>
        <end position="73"/>
    </location>
</feature>
<name>A0A5B7EZJ5_PORTR</name>
<feature type="region of interest" description="Disordered" evidence="1">
    <location>
        <begin position="325"/>
        <end position="370"/>
    </location>
</feature>
<evidence type="ECO:0000256" key="1">
    <source>
        <dbReference type="SAM" id="MobiDB-lite"/>
    </source>
</evidence>
<feature type="compositionally biased region" description="Basic and acidic residues" evidence="1">
    <location>
        <begin position="325"/>
        <end position="336"/>
    </location>
</feature>
<feature type="compositionally biased region" description="Low complexity" evidence="1">
    <location>
        <begin position="342"/>
        <end position="370"/>
    </location>
</feature>
<feature type="compositionally biased region" description="Basic and acidic residues" evidence="1">
    <location>
        <begin position="1"/>
        <end position="11"/>
    </location>
</feature>
<protein>
    <submittedName>
        <fullName evidence="2">Uncharacterized protein</fullName>
    </submittedName>
</protein>
<reference evidence="2 3" key="1">
    <citation type="submission" date="2019-05" db="EMBL/GenBank/DDBJ databases">
        <title>Another draft genome of Portunus trituberculatus and its Hox gene families provides insights of decapod evolution.</title>
        <authorList>
            <person name="Jeong J.-H."/>
            <person name="Song I."/>
            <person name="Kim S."/>
            <person name="Choi T."/>
            <person name="Kim D."/>
            <person name="Ryu S."/>
            <person name="Kim W."/>
        </authorList>
    </citation>
    <scope>NUCLEOTIDE SEQUENCE [LARGE SCALE GENOMIC DNA]</scope>
    <source>
        <tissue evidence="2">Muscle</tissue>
    </source>
</reference>